<accession>A0ABW6BJS0</accession>
<gene>
    <name evidence="9" type="ORF">ACFS7Y_16910</name>
</gene>
<protein>
    <recommendedName>
        <fullName evidence="2">histidine kinase</fullName>
        <ecNumber evidence="2">2.7.13.3</ecNumber>
    </recommendedName>
</protein>
<keyword evidence="7" id="KW-0812">Transmembrane</keyword>
<evidence type="ECO:0000313" key="9">
    <source>
        <dbReference type="EMBL" id="MFD2969077.1"/>
    </source>
</evidence>
<dbReference type="InterPro" id="IPR003661">
    <property type="entry name" value="HisK_dim/P_dom"/>
</dbReference>
<dbReference type="EC" id="2.7.13.3" evidence="2"/>
<dbReference type="PANTHER" id="PTHR43711:SF1">
    <property type="entry name" value="HISTIDINE KINASE 1"/>
    <property type="match status" value="1"/>
</dbReference>
<dbReference type="InterPro" id="IPR036097">
    <property type="entry name" value="HisK_dim/P_sf"/>
</dbReference>
<keyword evidence="5 9" id="KW-0418">Kinase</keyword>
<name>A0ABW6BJS0_9SPHI</name>
<keyword evidence="3" id="KW-0597">Phosphoprotein</keyword>
<dbReference type="PROSITE" id="PS50109">
    <property type="entry name" value="HIS_KIN"/>
    <property type="match status" value="1"/>
</dbReference>
<keyword evidence="4" id="KW-0808">Transferase</keyword>
<dbReference type="Gene3D" id="3.30.565.10">
    <property type="entry name" value="Histidine kinase-like ATPase, C-terminal domain"/>
    <property type="match status" value="1"/>
</dbReference>
<dbReference type="CDD" id="cd00082">
    <property type="entry name" value="HisKA"/>
    <property type="match status" value="1"/>
</dbReference>
<evidence type="ECO:0000256" key="4">
    <source>
        <dbReference type="ARBA" id="ARBA00022679"/>
    </source>
</evidence>
<keyword evidence="10" id="KW-1185">Reference proteome</keyword>
<evidence type="ECO:0000256" key="1">
    <source>
        <dbReference type="ARBA" id="ARBA00000085"/>
    </source>
</evidence>
<sequence length="317" mass="36662">MENEVTLIALNIVLLGIMACLGYRLWQFTKRERQLKIEKKKLMIKNARHELFFKRMQRKNRSLRQKEDFKLKILSVASHDLRTPFQNLKMLLSHAEELRFTEKDNKWINTLLHNQIQVSEKVLENLLFWTSQQLDIKETKLEAFSVSQQVEAVVRLFALQMNNKNILLKNSIAESTVAFGKVEMFQFALRNLLSNAIKFSHENSSIEIGASKEPFSVESFVYVRDYGCGMDPVVLKKIREREYQTSLSGTKNEKGSGLGLALCQDLIARIGWQLDVHSVPQQGTTFQLLLPLKSKETPLRQQVQELTLPFPVQQLAL</sequence>
<comment type="catalytic activity">
    <reaction evidence="1">
        <text>ATP + protein L-histidine = ADP + protein N-phospho-L-histidine.</text>
        <dbReference type="EC" id="2.7.13.3"/>
    </reaction>
</comment>
<dbReference type="InterPro" id="IPR003594">
    <property type="entry name" value="HATPase_dom"/>
</dbReference>
<dbReference type="InterPro" id="IPR036890">
    <property type="entry name" value="HATPase_C_sf"/>
</dbReference>
<dbReference type="GO" id="GO:0016301">
    <property type="term" value="F:kinase activity"/>
    <property type="evidence" value="ECO:0007669"/>
    <property type="project" value="UniProtKB-KW"/>
</dbReference>
<dbReference type="PRINTS" id="PR00344">
    <property type="entry name" value="BCTRLSENSOR"/>
</dbReference>
<dbReference type="InterPro" id="IPR050736">
    <property type="entry name" value="Sensor_HK_Regulatory"/>
</dbReference>
<keyword evidence="7" id="KW-0472">Membrane</keyword>
<dbReference type="SMART" id="SM00387">
    <property type="entry name" value="HATPase_c"/>
    <property type="match status" value="1"/>
</dbReference>
<reference evidence="10" key="1">
    <citation type="journal article" date="2019" name="Int. J. Syst. Evol. Microbiol.">
        <title>The Global Catalogue of Microorganisms (GCM) 10K type strain sequencing project: providing services to taxonomists for standard genome sequencing and annotation.</title>
        <authorList>
            <consortium name="The Broad Institute Genomics Platform"/>
            <consortium name="The Broad Institute Genome Sequencing Center for Infectious Disease"/>
            <person name="Wu L."/>
            <person name="Ma J."/>
        </authorList>
    </citation>
    <scope>NUCLEOTIDE SEQUENCE [LARGE SCALE GENOMIC DNA]</scope>
    <source>
        <strain evidence="10">KCTC 22814</strain>
    </source>
</reference>
<keyword evidence="6" id="KW-0902">Two-component regulatory system</keyword>
<evidence type="ECO:0000313" key="10">
    <source>
        <dbReference type="Proteomes" id="UP001597525"/>
    </source>
</evidence>
<evidence type="ECO:0000256" key="2">
    <source>
        <dbReference type="ARBA" id="ARBA00012438"/>
    </source>
</evidence>
<dbReference type="PANTHER" id="PTHR43711">
    <property type="entry name" value="TWO-COMPONENT HISTIDINE KINASE"/>
    <property type="match status" value="1"/>
</dbReference>
<dbReference type="EMBL" id="JBHUPB010000011">
    <property type="protein sequence ID" value="MFD2969077.1"/>
    <property type="molecule type" value="Genomic_DNA"/>
</dbReference>
<evidence type="ECO:0000256" key="3">
    <source>
        <dbReference type="ARBA" id="ARBA00022553"/>
    </source>
</evidence>
<dbReference type="Pfam" id="PF02518">
    <property type="entry name" value="HATPase_c"/>
    <property type="match status" value="1"/>
</dbReference>
<evidence type="ECO:0000256" key="7">
    <source>
        <dbReference type="SAM" id="Phobius"/>
    </source>
</evidence>
<feature type="transmembrane region" description="Helical" evidence="7">
    <location>
        <begin position="6"/>
        <end position="26"/>
    </location>
</feature>
<keyword evidence="7" id="KW-1133">Transmembrane helix</keyword>
<dbReference type="Gene3D" id="1.10.287.130">
    <property type="match status" value="1"/>
</dbReference>
<feature type="domain" description="Histidine kinase" evidence="8">
    <location>
        <begin position="76"/>
        <end position="294"/>
    </location>
</feature>
<dbReference type="SUPFAM" id="SSF55874">
    <property type="entry name" value="ATPase domain of HSP90 chaperone/DNA topoisomerase II/histidine kinase"/>
    <property type="match status" value="1"/>
</dbReference>
<comment type="caution">
    <text evidence="9">The sequence shown here is derived from an EMBL/GenBank/DDBJ whole genome shotgun (WGS) entry which is preliminary data.</text>
</comment>
<evidence type="ECO:0000256" key="6">
    <source>
        <dbReference type="ARBA" id="ARBA00023012"/>
    </source>
</evidence>
<dbReference type="RefSeq" id="WP_320184566.1">
    <property type="nucleotide sequence ID" value="NZ_CP138332.1"/>
</dbReference>
<organism evidence="9 10">
    <name type="scientific">Sphingobacterium bambusae</name>
    <dbReference type="NCBI Taxonomy" id="662858"/>
    <lineage>
        <taxon>Bacteria</taxon>
        <taxon>Pseudomonadati</taxon>
        <taxon>Bacteroidota</taxon>
        <taxon>Sphingobacteriia</taxon>
        <taxon>Sphingobacteriales</taxon>
        <taxon>Sphingobacteriaceae</taxon>
        <taxon>Sphingobacterium</taxon>
    </lineage>
</organism>
<dbReference type="InterPro" id="IPR004358">
    <property type="entry name" value="Sig_transdc_His_kin-like_C"/>
</dbReference>
<evidence type="ECO:0000256" key="5">
    <source>
        <dbReference type="ARBA" id="ARBA00022777"/>
    </source>
</evidence>
<dbReference type="InterPro" id="IPR005467">
    <property type="entry name" value="His_kinase_dom"/>
</dbReference>
<evidence type="ECO:0000259" key="8">
    <source>
        <dbReference type="PROSITE" id="PS50109"/>
    </source>
</evidence>
<dbReference type="Proteomes" id="UP001597525">
    <property type="component" value="Unassembled WGS sequence"/>
</dbReference>
<dbReference type="SUPFAM" id="SSF47384">
    <property type="entry name" value="Homodimeric domain of signal transducing histidine kinase"/>
    <property type="match status" value="1"/>
</dbReference>
<proteinExistence type="predicted"/>